<dbReference type="GO" id="GO:0046872">
    <property type="term" value="F:metal ion binding"/>
    <property type="evidence" value="ECO:0007669"/>
    <property type="project" value="UniProtKB-KW"/>
</dbReference>
<keyword evidence="4" id="KW-1003">Cell membrane</keyword>
<dbReference type="GO" id="GO:0005886">
    <property type="term" value="C:plasma membrane"/>
    <property type="evidence" value="ECO:0007669"/>
    <property type="project" value="UniProtKB-SubCell"/>
</dbReference>
<keyword evidence="8 15" id="KW-0479">Metal-binding</keyword>
<evidence type="ECO:0000256" key="5">
    <source>
        <dbReference type="ARBA" id="ARBA00022494"/>
    </source>
</evidence>
<evidence type="ECO:0000256" key="3">
    <source>
        <dbReference type="ARBA" id="ARBA00011052"/>
    </source>
</evidence>
<dbReference type="RefSeq" id="WP_054018540.1">
    <property type="nucleotide sequence ID" value="NZ_BBYR01000007.1"/>
</dbReference>
<dbReference type="SUPFAM" id="SSF56918">
    <property type="entry name" value="Light-harvesting complex subunits"/>
    <property type="match status" value="1"/>
</dbReference>
<feature type="binding site" description="axial binding residue" evidence="15">
    <location>
        <position position="21"/>
    </location>
    <ligand>
        <name>a bacteriochlorophyll</name>
        <dbReference type="ChEBI" id="CHEBI:38201"/>
    </ligand>
    <ligandPart>
        <name>Mg</name>
        <dbReference type="ChEBI" id="CHEBI:25107"/>
    </ligandPart>
</feature>
<comment type="subcellular location">
    <subcellularLocation>
        <location evidence="2">Cell inner membrane</location>
        <topology evidence="2">Single-pass type II membrane protein</topology>
    </subcellularLocation>
</comment>
<comment type="caution">
    <text evidence="18">The sequence shown here is derived from an EMBL/GenBank/DDBJ whole genome shotgun (WGS) entry which is preliminary data.</text>
</comment>
<dbReference type="STRING" id="1547922.ISF6_4589"/>
<dbReference type="Proteomes" id="UP000037660">
    <property type="component" value="Unassembled WGS sequence"/>
</dbReference>
<keyword evidence="7 16" id="KW-0812">Transmembrane</keyword>
<keyword evidence="10" id="KW-0076">Bacteriochlorophyll</keyword>
<evidence type="ECO:0000256" key="7">
    <source>
        <dbReference type="ARBA" id="ARBA00022692"/>
    </source>
</evidence>
<dbReference type="GO" id="GO:0042314">
    <property type="term" value="F:bacteriochlorophyll binding"/>
    <property type="evidence" value="ECO:0007669"/>
    <property type="project" value="UniProtKB-KW"/>
</dbReference>
<evidence type="ECO:0000256" key="9">
    <source>
        <dbReference type="ARBA" id="ARBA00022842"/>
    </source>
</evidence>
<evidence type="ECO:0000256" key="6">
    <source>
        <dbReference type="ARBA" id="ARBA00022549"/>
    </source>
</evidence>
<dbReference type="GO" id="GO:0019684">
    <property type="term" value="P:photosynthesis, light reaction"/>
    <property type="evidence" value="ECO:0007669"/>
    <property type="project" value="InterPro"/>
</dbReference>
<evidence type="ECO:0000256" key="14">
    <source>
        <dbReference type="ARBA" id="ARBA00023243"/>
    </source>
</evidence>
<evidence type="ECO:0000256" key="10">
    <source>
        <dbReference type="ARBA" id="ARBA00022956"/>
    </source>
</evidence>
<proteinExistence type="inferred from homology"/>
<evidence type="ECO:0000256" key="13">
    <source>
        <dbReference type="ARBA" id="ARBA00023136"/>
    </source>
</evidence>
<dbReference type="Pfam" id="PF00556">
    <property type="entry name" value="LHC"/>
    <property type="match status" value="1"/>
</dbReference>
<evidence type="ECO:0000256" key="15">
    <source>
        <dbReference type="PIRSR" id="PIRSR002900-1"/>
    </source>
</evidence>
<dbReference type="PROSITE" id="PS00969">
    <property type="entry name" value="ANTENNA_COMP_BETA"/>
    <property type="match status" value="1"/>
</dbReference>
<keyword evidence="9 15" id="KW-0460">Magnesium</keyword>
<evidence type="ECO:0000256" key="11">
    <source>
        <dbReference type="ARBA" id="ARBA00022989"/>
    </source>
</evidence>
<evidence type="ECO:0000259" key="17">
    <source>
        <dbReference type="Pfam" id="PF00556"/>
    </source>
</evidence>
<organism evidence="18 19">
    <name type="scientific">Piscinibacter sakaiensis</name>
    <name type="common">Ideonella sakaiensis</name>
    <dbReference type="NCBI Taxonomy" id="1547922"/>
    <lineage>
        <taxon>Bacteria</taxon>
        <taxon>Pseudomonadati</taxon>
        <taxon>Pseudomonadota</taxon>
        <taxon>Betaproteobacteria</taxon>
        <taxon>Burkholderiales</taxon>
        <taxon>Sphaerotilaceae</taxon>
        <taxon>Piscinibacter</taxon>
    </lineage>
</organism>
<dbReference type="OrthoDB" id="5739887at2"/>
<evidence type="ECO:0000256" key="4">
    <source>
        <dbReference type="ARBA" id="ARBA00022475"/>
    </source>
</evidence>
<accession>A0A0K8NVV6</accession>
<evidence type="ECO:0000256" key="12">
    <source>
        <dbReference type="ARBA" id="ARBA00022991"/>
    </source>
</evidence>
<evidence type="ECO:0000256" key="16">
    <source>
        <dbReference type="SAM" id="Phobius"/>
    </source>
</evidence>
<keyword evidence="5" id="KW-0148">Chlorophyll</keyword>
<comment type="similarity">
    <text evidence="3">Belongs to the antenna complex beta subunit family.</text>
</comment>
<keyword evidence="19" id="KW-1185">Reference proteome</keyword>
<keyword evidence="6" id="KW-0042">Antenna complex</keyword>
<dbReference type="InterPro" id="IPR002362">
    <property type="entry name" value="LHB-1/5"/>
</dbReference>
<feature type="binding site" description="axial binding residue" evidence="15">
    <location>
        <position position="39"/>
    </location>
    <ligand>
        <name>a bacteriochlorophyll</name>
        <dbReference type="ChEBI" id="CHEBI:38201"/>
    </ligand>
    <ligandPart>
        <name>Mg</name>
        <dbReference type="ChEBI" id="CHEBI:25107"/>
    </ligandPart>
</feature>
<dbReference type="AlphaFoldDB" id="A0A0K8NVV6"/>
<evidence type="ECO:0000256" key="2">
    <source>
        <dbReference type="ARBA" id="ARBA00004249"/>
    </source>
</evidence>
<dbReference type="PIRSF" id="PIRSF002900">
    <property type="entry name" value="Antenna_beta"/>
    <property type="match status" value="1"/>
</dbReference>
<keyword evidence="11 16" id="KW-1133">Transmembrane helix</keyword>
<gene>
    <name evidence="18" type="ORF">ISF6_4589</name>
</gene>
<evidence type="ECO:0000313" key="18">
    <source>
        <dbReference type="EMBL" id="GAP34414.1"/>
    </source>
</evidence>
<evidence type="ECO:0000313" key="19">
    <source>
        <dbReference type="Proteomes" id="UP000037660"/>
    </source>
</evidence>
<reference evidence="19" key="1">
    <citation type="submission" date="2015-07" db="EMBL/GenBank/DDBJ databases">
        <title>Discovery of a poly(ethylene terephthalate assimilation.</title>
        <authorList>
            <person name="Yoshida S."/>
            <person name="Hiraga K."/>
            <person name="Takehana T."/>
            <person name="Taniguchi I."/>
            <person name="Yamaji H."/>
            <person name="Maeda Y."/>
            <person name="Toyohara K."/>
            <person name="Miyamoto K."/>
            <person name="Kimura Y."/>
            <person name="Oda K."/>
        </authorList>
    </citation>
    <scope>NUCLEOTIDE SEQUENCE [LARGE SCALE GENOMIC DNA]</scope>
    <source>
        <strain evidence="19">NBRC 110686 / TISTR 2288 / 201-F6</strain>
    </source>
</reference>
<keyword evidence="12" id="KW-0157">Chromophore</keyword>
<dbReference type="EMBL" id="BBYR01000007">
    <property type="protein sequence ID" value="GAP34414.1"/>
    <property type="molecule type" value="Genomic_DNA"/>
</dbReference>
<protein>
    <submittedName>
        <fullName evidence="18">Light-harvesting LHI, beta subunit</fullName>
    </submittedName>
</protein>
<comment type="function">
    <text evidence="1">Antenna complexes are light-harvesting systems, which transfer the excitation energy to the reaction centers.</text>
</comment>
<dbReference type="Gene3D" id="1.20.5.250">
    <property type="match status" value="1"/>
</dbReference>
<reference evidence="18 19" key="2">
    <citation type="journal article" date="2016" name="Science">
        <title>A bacterium that degrades and assimilates poly(ethylene terephthalate).</title>
        <authorList>
            <person name="Yoshida S."/>
            <person name="Hiraga K."/>
            <person name="Takehana T."/>
            <person name="Taniguchi I."/>
            <person name="Yamaji H."/>
            <person name="Maeda Y."/>
            <person name="Toyohara K."/>
            <person name="Miyamoto K."/>
            <person name="Kimura Y."/>
            <person name="Oda K."/>
        </authorList>
    </citation>
    <scope>NUCLEOTIDE SEQUENCE [LARGE SCALE GENOMIC DNA]</scope>
    <source>
        <strain evidence="19">NBRC 110686 / TISTR 2288 / 201-F6</strain>
    </source>
</reference>
<keyword evidence="13 16" id="KW-0472">Membrane</keyword>
<evidence type="ECO:0000256" key="8">
    <source>
        <dbReference type="ARBA" id="ARBA00022723"/>
    </source>
</evidence>
<dbReference type="InterPro" id="IPR035889">
    <property type="entry name" value="Light-harvesting_complex"/>
</dbReference>
<feature type="domain" description="Antenna complex alpha/beta subunit" evidence="17">
    <location>
        <begin position="15"/>
        <end position="49"/>
    </location>
</feature>
<dbReference type="PRINTS" id="PR00674">
    <property type="entry name" value="LIGHTHARVSTB"/>
</dbReference>
<dbReference type="InterPro" id="IPR023624">
    <property type="entry name" value="Antenna_beta_dom_sf"/>
</dbReference>
<dbReference type="NCBIfam" id="NF040862">
    <property type="entry name" value="pufB_517_ASD"/>
    <property type="match status" value="1"/>
</dbReference>
<dbReference type="InterPro" id="IPR000066">
    <property type="entry name" value="Antenna_a/b"/>
</dbReference>
<sequence>MADDRKGSLSGLTEHEAQEFHGIFMTSFIGFTVIAIVAHVLVWQWRPWL</sequence>
<dbReference type="GO" id="GO:0030077">
    <property type="term" value="C:plasma membrane light-harvesting complex"/>
    <property type="evidence" value="ECO:0007669"/>
    <property type="project" value="InterPro"/>
</dbReference>
<dbReference type="InterPro" id="IPR023623">
    <property type="entry name" value="Antenna_beta_CS"/>
</dbReference>
<feature type="transmembrane region" description="Helical" evidence="16">
    <location>
        <begin position="20"/>
        <end position="43"/>
    </location>
</feature>
<name>A0A0K8NVV6_PISS1</name>
<keyword evidence="14" id="KW-0437">Light-harvesting polypeptide</keyword>
<evidence type="ECO:0000256" key="1">
    <source>
        <dbReference type="ARBA" id="ARBA00002455"/>
    </source>
</evidence>